<dbReference type="GO" id="GO:0018279">
    <property type="term" value="P:protein N-linked glycosylation via asparagine"/>
    <property type="evidence" value="ECO:0007669"/>
    <property type="project" value="TreeGrafter"/>
</dbReference>
<accession>U6KLH6</accession>
<dbReference type="InterPro" id="IPR007676">
    <property type="entry name" value="Ribophorin_I"/>
</dbReference>
<dbReference type="Proteomes" id="UP000030744">
    <property type="component" value="Unassembled WGS sequence"/>
</dbReference>
<protein>
    <recommendedName>
        <fullName evidence="10">Dolichyl-diphosphooligosaccharide--protein glycosyltransferase subunit 1</fullName>
    </recommendedName>
</protein>
<organism evidence="11 12">
    <name type="scientific">Eimeria mitis</name>
    <dbReference type="NCBI Taxonomy" id="44415"/>
    <lineage>
        <taxon>Eukaryota</taxon>
        <taxon>Sar</taxon>
        <taxon>Alveolata</taxon>
        <taxon>Apicomplexa</taxon>
        <taxon>Conoidasida</taxon>
        <taxon>Coccidia</taxon>
        <taxon>Eucoccidiorida</taxon>
        <taxon>Eimeriorina</taxon>
        <taxon>Eimeriidae</taxon>
        <taxon>Eimeria</taxon>
    </lineage>
</organism>
<dbReference type="AlphaFoldDB" id="U6KLH6"/>
<dbReference type="PANTHER" id="PTHR21049:SF0">
    <property type="entry name" value="DOLICHYL-DIPHOSPHOOLIGOSACCHARIDE--PROTEIN GLYCOSYLTRANSFERASE SUBUNIT 1"/>
    <property type="match status" value="1"/>
</dbReference>
<keyword evidence="5 10" id="KW-0812">Transmembrane</keyword>
<keyword evidence="8 10" id="KW-1133">Transmembrane helix</keyword>
<gene>
    <name evidence="11" type="ORF">EMH_0013300</name>
</gene>
<evidence type="ECO:0000256" key="8">
    <source>
        <dbReference type="ARBA" id="ARBA00022989"/>
    </source>
</evidence>
<keyword evidence="6" id="KW-0732">Signal</keyword>
<dbReference type="Pfam" id="PF04597">
    <property type="entry name" value="Ribophorin_I"/>
    <property type="match status" value="1"/>
</dbReference>
<name>U6KLH6_9EIME</name>
<dbReference type="VEuPathDB" id="ToxoDB:EMH_0013300"/>
<keyword evidence="12" id="KW-1185">Reference proteome</keyword>
<proteinExistence type="inferred from homology"/>
<evidence type="ECO:0000256" key="1">
    <source>
        <dbReference type="ARBA" id="ARBA00002791"/>
    </source>
</evidence>
<dbReference type="RefSeq" id="XP_037878602.1">
    <property type="nucleotide sequence ID" value="XM_038022748.1"/>
</dbReference>
<evidence type="ECO:0000313" key="12">
    <source>
        <dbReference type="Proteomes" id="UP000030744"/>
    </source>
</evidence>
<comment type="subunit">
    <text evidence="10">Component of the oligosaccharyltransferase (OST) complex.</text>
</comment>
<comment type="function">
    <text evidence="1 10">Subunit of the oligosaccharyl transferase (OST) complex that catalyzes the initial transfer of a defined glycan (Glc(3)Man(9)GlcNAc(2) in eukaryotes) from the lipid carrier dolichol-pyrophosphate to an asparagine residue within an Asn-X-Ser/Thr consensus motif in nascent polypeptide chains, the first step in protein N-glycosylation. N-glycosylation occurs cotranslationally and the complex associates with the Sec61 complex at the channel-forming translocon complex that mediates protein translocation across the endoplasmic reticulum (ER). All subunits are required for a maximal enzyme activity.</text>
</comment>
<evidence type="ECO:0000256" key="9">
    <source>
        <dbReference type="ARBA" id="ARBA00023136"/>
    </source>
</evidence>
<comment type="pathway">
    <text evidence="3 10">Protein modification; protein glycosylation.</text>
</comment>
<comment type="subcellular location">
    <subcellularLocation>
        <location evidence="2 10">Endoplasmic reticulum membrane</location>
        <topology evidence="2 10">Single-pass type I membrane protein</topology>
    </subcellularLocation>
</comment>
<evidence type="ECO:0000256" key="4">
    <source>
        <dbReference type="ARBA" id="ARBA00008905"/>
    </source>
</evidence>
<dbReference type="GO" id="GO:0008250">
    <property type="term" value="C:oligosaccharyltransferase complex"/>
    <property type="evidence" value="ECO:0007669"/>
    <property type="project" value="UniProtKB-UniRule"/>
</dbReference>
<sequence length="731" mass="81485">MGLSVYGEYSFDETDIASTADVSLPLPRPFDSTACSLHHLAQQQHLLLALQQLQSSQSRRLLQDATVEALFQATQSGLIAEEVDRSIKFGRLAEVTVKLKFTNRGASSVSTVFILLPYSEATQLGWITASTENGKQLALQSVVPPLPSISTLRWEDWGRTRLLLEQTERHLKKSSEGEGKAFVSPCWPHLFRLQLKEPLPVSKSVTLTVSYVLGRPYRPLPRSLDLDSIQSVVFATSSNWPLPYKTLRSALSIQLPPQTTLGEAGEQHMRKKSFRRISEAVWKWESTDPIDPLKVAQPFAVIFPLPVHLGYVLSMERLLVAPLSGSAVFTDLYKVHNDAALQEGPFNPITIALLQGLPPGISRLAAKSKDVPRGERVPTHVLFELHATLPPDVFNLDVGDSAGNLTSTFAARDGPKEAPLSTHLEVWPRFPVLGGWNFDLKVSYDMPVSSLMLQQEQKDGLISLNIPLEPPFLDVYTENISLTVALPTGATNIQYSSPIDFESVEETTVKWWLDVVTWRPALQVKWHSASPTPPQHTRRYLTVTFDYPYFVDSEHVKMAFVLLLIVLIIAAAITLYRWKLRLSTTEEATAATLRGAFGHVKKELLRKTEAIICEGRLYLESVATARGANPQASLNQRKTQGQEKRWKESMHQHAEDILALLETVPEASSSVIAFKKALEKHREAVQALTTALPSDCKEKVEEAYQKVEASAEHLRELAKGWEGSNLKQHEA</sequence>
<comment type="similarity">
    <text evidence="4 10">Belongs to the OST1 family.</text>
</comment>
<keyword evidence="9 10" id="KW-0472">Membrane</keyword>
<evidence type="ECO:0000256" key="6">
    <source>
        <dbReference type="ARBA" id="ARBA00022729"/>
    </source>
</evidence>
<dbReference type="OrthoDB" id="310030at2759"/>
<dbReference type="GeneID" id="60403797"/>
<evidence type="ECO:0000256" key="5">
    <source>
        <dbReference type="ARBA" id="ARBA00022692"/>
    </source>
</evidence>
<dbReference type="PANTHER" id="PTHR21049">
    <property type="entry name" value="RIBOPHORIN I"/>
    <property type="match status" value="1"/>
</dbReference>
<evidence type="ECO:0000256" key="3">
    <source>
        <dbReference type="ARBA" id="ARBA00004922"/>
    </source>
</evidence>
<feature type="transmembrane region" description="Helical" evidence="10">
    <location>
        <begin position="558"/>
        <end position="576"/>
    </location>
</feature>
<evidence type="ECO:0000256" key="10">
    <source>
        <dbReference type="RuleBase" id="RU361143"/>
    </source>
</evidence>
<reference evidence="11" key="2">
    <citation type="submission" date="2013-10" db="EMBL/GenBank/DDBJ databases">
        <authorList>
            <person name="Aslett M."/>
        </authorList>
    </citation>
    <scope>NUCLEOTIDE SEQUENCE [LARGE SCALE GENOMIC DNA]</scope>
    <source>
        <strain evidence="11">Houghton</strain>
    </source>
</reference>
<dbReference type="EMBL" id="HG735756">
    <property type="protein sequence ID" value="CDJ36313.1"/>
    <property type="molecule type" value="Genomic_DNA"/>
</dbReference>
<evidence type="ECO:0000256" key="2">
    <source>
        <dbReference type="ARBA" id="ARBA00004115"/>
    </source>
</evidence>
<keyword evidence="7 10" id="KW-0256">Endoplasmic reticulum</keyword>
<evidence type="ECO:0000256" key="7">
    <source>
        <dbReference type="ARBA" id="ARBA00022824"/>
    </source>
</evidence>
<reference evidence="11" key="1">
    <citation type="submission" date="2013-10" db="EMBL/GenBank/DDBJ databases">
        <title>Genomic analysis of the causative agents of coccidiosis in chickens.</title>
        <authorList>
            <person name="Reid A.J."/>
            <person name="Blake D."/>
            <person name="Billington K."/>
            <person name="Browne H."/>
            <person name="Dunn M."/>
            <person name="Hung S."/>
            <person name="Kawahara F."/>
            <person name="Miranda-Saavedra D."/>
            <person name="Mourier T."/>
            <person name="Nagra H."/>
            <person name="Otto T.D."/>
            <person name="Rawlings N."/>
            <person name="Sanchez A."/>
            <person name="Sanders M."/>
            <person name="Subramaniam C."/>
            <person name="Tay Y."/>
            <person name="Dear P."/>
            <person name="Doerig C."/>
            <person name="Gruber A."/>
            <person name="Parkinson J."/>
            <person name="Shirley M."/>
            <person name="Wan K.L."/>
            <person name="Berriman M."/>
            <person name="Tomley F."/>
            <person name="Pain A."/>
        </authorList>
    </citation>
    <scope>NUCLEOTIDE SEQUENCE [LARGE SCALE GENOMIC DNA]</scope>
    <source>
        <strain evidence="11">Houghton</strain>
    </source>
</reference>
<evidence type="ECO:0000313" key="11">
    <source>
        <dbReference type="EMBL" id="CDJ36313.1"/>
    </source>
</evidence>
<dbReference type="UniPathway" id="UPA00378"/>